<evidence type="ECO:0008006" key="4">
    <source>
        <dbReference type="Google" id="ProtNLM"/>
    </source>
</evidence>
<dbReference type="Proteomes" id="UP000186309">
    <property type="component" value="Chromosome"/>
</dbReference>
<keyword evidence="1" id="KW-1133">Transmembrane helix</keyword>
<keyword evidence="3" id="KW-1185">Reference proteome</keyword>
<evidence type="ECO:0000313" key="2">
    <source>
        <dbReference type="EMBL" id="APW62487.1"/>
    </source>
</evidence>
<proteinExistence type="predicted"/>
<evidence type="ECO:0000313" key="3">
    <source>
        <dbReference type="Proteomes" id="UP000186309"/>
    </source>
</evidence>
<keyword evidence="1" id="KW-0812">Transmembrane</keyword>
<organism evidence="2 3">
    <name type="scientific">Paludisphaera borealis</name>
    <dbReference type="NCBI Taxonomy" id="1387353"/>
    <lineage>
        <taxon>Bacteria</taxon>
        <taxon>Pseudomonadati</taxon>
        <taxon>Planctomycetota</taxon>
        <taxon>Planctomycetia</taxon>
        <taxon>Isosphaerales</taxon>
        <taxon>Isosphaeraceae</taxon>
        <taxon>Paludisphaera</taxon>
    </lineage>
</organism>
<keyword evidence="1" id="KW-0472">Membrane</keyword>
<evidence type="ECO:0000256" key="1">
    <source>
        <dbReference type="SAM" id="Phobius"/>
    </source>
</evidence>
<dbReference type="AlphaFoldDB" id="A0A1U7CU68"/>
<dbReference type="Gene3D" id="2.40.50.660">
    <property type="match status" value="1"/>
</dbReference>
<feature type="transmembrane region" description="Helical" evidence="1">
    <location>
        <begin position="6"/>
        <end position="31"/>
    </location>
</feature>
<dbReference type="RefSeq" id="WP_076348621.1">
    <property type="nucleotide sequence ID" value="NZ_CP019082.1"/>
</dbReference>
<dbReference type="KEGG" id="pbor:BSF38_04033"/>
<gene>
    <name evidence="2" type="ORF">BSF38_04033</name>
</gene>
<name>A0A1U7CU68_9BACT</name>
<dbReference type="Pfam" id="PF10694">
    <property type="entry name" value="DUF2500"/>
    <property type="match status" value="1"/>
</dbReference>
<sequence length="117" mass="13327">MELFAIEPLFFAVVFVIVFGTMAYSIVAGILEWSRNNSLPIQEFPARVVTKRAETRGRSYQHSHGRVSTFYFATFELKGGDRFEFSLSGPEYGLLAEGDEGTLTYQGTRYHGFQRRV</sequence>
<protein>
    <recommendedName>
        <fullName evidence="4">DUF2500 domain-containing protein</fullName>
    </recommendedName>
</protein>
<dbReference type="STRING" id="1387353.BSF38_04033"/>
<dbReference type="EMBL" id="CP019082">
    <property type="protein sequence ID" value="APW62487.1"/>
    <property type="molecule type" value="Genomic_DNA"/>
</dbReference>
<dbReference type="InterPro" id="IPR019635">
    <property type="entry name" value="DUF2500"/>
</dbReference>
<dbReference type="OrthoDB" id="282886at2"/>
<reference evidence="3" key="1">
    <citation type="submission" date="2016-12" db="EMBL/GenBank/DDBJ databases">
        <title>Comparative genomics of four Isosphaeraceae planctomycetes: a common pool of plasmids and glycoside hydrolase genes.</title>
        <authorList>
            <person name="Ivanova A."/>
        </authorList>
    </citation>
    <scope>NUCLEOTIDE SEQUENCE [LARGE SCALE GENOMIC DNA]</scope>
    <source>
        <strain evidence="3">PX4</strain>
    </source>
</reference>
<accession>A0A1U7CU68</accession>